<keyword evidence="2" id="KW-1185">Reference proteome</keyword>
<reference evidence="1 2" key="1">
    <citation type="submission" date="2018-05" db="EMBL/GenBank/DDBJ databases">
        <title>The genome of Vibrio coralliilyticus phage YC.</title>
        <authorList>
            <person name="Benler S."/>
        </authorList>
    </citation>
    <scope>NUCLEOTIDE SEQUENCE [LARGE SCALE GENOMIC DNA]</scope>
</reference>
<dbReference type="EMBL" id="MH375644">
    <property type="protein sequence ID" value="AXC34383.1"/>
    <property type="molecule type" value="Genomic_DNA"/>
</dbReference>
<name>A0A384ZRX0_9CAUD</name>
<evidence type="ECO:0000313" key="2">
    <source>
        <dbReference type="Proteomes" id="UP000260311"/>
    </source>
</evidence>
<organism evidence="1 2">
    <name type="scientific">Vibrio phage YC</name>
    <dbReference type="NCBI Taxonomy" id="2267403"/>
    <lineage>
        <taxon>Viruses</taxon>
        <taxon>Duplodnaviria</taxon>
        <taxon>Heunggongvirae</taxon>
        <taxon>Uroviricota</taxon>
        <taxon>Caudoviricetes</taxon>
        <taxon>Pantevenvirales</taxon>
        <taxon>Ackermannviridae</taxon>
        <taxon>Campanilevirus</taxon>
        <taxon>Campanilevirus YC</taxon>
    </lineage>
</organism>
<dbReference type="Proteomes" id="UP000260311">
    <property type="component" value="Segment"/>
</dbReference>
<accession>A0A384ZRX0</accession>
<sequence length="134" mass="15063">MKTIEMLQSIVDDLKAKVEQADRILAKGATGYVVALTSEDNGGDKLFTHHRIISRDGDQVTYNFTGDALDTPYFSDTESAEKAREVLDLHWTRERDGNDTTVYGSEVMTVETALKMMRLQNLDTIEQTEAAMQK</sequence>
<dbReference type="RefSeq" id="YP_009838229.1">
    <property type="nucleotide sequence ID" value="NC_048709.1"/>
</dbReference>
<dbReference type="GeneID" id="55608461"/>
<evidence type="ECO:0000313" key="1">
    <source>
        <dbReference type="EMBL" id="AXC34383.1"/>
    </source>
</evidence>
<proteinExistence type="predicted"/>
<dbReference type="KEGG" id="vg:55608461"/>
<protein>
    <submittedName>
        <fullName evidence="1">Uncharacterized protein</fullName>
    </submittedName>
</protein>